<dbReference type="Pfam" id="PF20414">
    <property type="entry name" value="DUF6698"/>
    <property type="match status" value="1"/>
</dbReference>
<proteinExistence type="predicted"/>
<name>A0A8H6LZA3_9AGAR</name>
<evidence type="ECO:0000256" key="1">
    <source>
        <dbReference type="SAM" id="MobiDB-lite"/>
    </source>
</evidence>
<evidence type="ECO:0000313" key="2">
    <source>
        <dbReference type="EMBL" id="KAF6748460.1"/>
    </source>
</evidence>
<comment type="caution">
    <text evidence="2">The sequence shown here is derived from an EMBL/GenBank/DDBJ whole genome shotgun (WGS) entry which is preliminary data.</text>
</comment>
<dbReference type="AlphaFoldDB" id="A0A8H6LZA3"/>
<dbReference type="EMBL" id="JACGCI010000070">
    <property type="protein sequence ID" value="KAF6748460.1"/>
    <property type="molecule type" value="Genomic_DNA"/>
</dbReference>
<organism evidence="2 3">
    <name type="scientific">Ephemerocybe angulata</name>
    <dbReference type="NCBI Taxonomy" id="980116"/>
    <lineage>
        <taxon>Eukaryota</taxon>
        <taxon>Fungi</taxon>
        <taxon>Dikarya</taxon>
        <taxon>Basidiomycota</taxon>
        <taxon>Agaricomycotina</taxon>
        <taxon>Agaricomycetes</taxon>
        <taxon>Agaricomycetidae</taxon>
        <taxon>Agaricales</taxon>
        <taxon>Agaricineae</taxon>
        <taxon>Psathyrellaceae</taxon>
        <taxon>Ephemerocybe</taxon>
    </lineage>
</organism>
<feature type="region of interest" description="Disordered" evidence="1">
    <location>
        <begin position="348"/>
        <end position="387"/>
    </location>
</feature>
<reference evidence="2 3" key="1">
    <citation type="submission" date="2020-07" db="EMBL/GenBank/DDBJ databases">
        <title>Comparative genomics of pyrophilous fungi reveals a link between fire events and developmental genes.</title>
        <authorList>
            <consortium name="DOE Joint Genome Institute"/>
            <person name="Steindorff A.S."/>
            <person name="Carver A."/>
            <person name="Calhoun S."/>
            <person name="Stillman K."/>
            <person name="Liu H."/>
            <person name="Lipzen A."/>
            <person name="Pangilinan J."/>
            <person name="Labutti K."/>
            <person name="Bruns T.D."/>
            <person name="Grigoriev I.V."/>
        </authorList>
    </citation>
    <scope>NUCLEOTIDE SEQUENCE [LARGE SCALE GENOMIC DNA]</scope>
    <source>
        <strain evidence="2 3">CBS 144469</strain>
    </source>
</reference>
<gene>
    <name evidence="2" type="ORF">DFP72DRAFT_992181</name>
</gene>
<dbReference type="InterPro" id="IPR046521">
    <property type="entry name" value="DUF6698"/>
</dbReference>
<accession>A0A8H6LZA3</accession>
<sequence>MRQRKRIRNPLFHSGAPTERPIVAGYSYKDFDDRKLTDPLVHYGRHFGRTVRTFCRTQALLRNGLGRAMQLELGRISLDDPQKEQGVYERLLAMVPGLEERLNTGTDEEFFYAADMITRGASSARADDTKSLKVAIVEWITPPNGILSPPIQRNVKTDRGFHHPVTGRLLCPVNLNWGSLELREALASGVLVPSADLWPRFLYQNEEYYEENPWKGLFRNSLLVKGFKHVFTSPSSVYKEGVSRATKCSNAQRHGMKCVTPASIAYIATQIRFALSSSPAFSRSDITTNSEYFYNLVIELLEDPEEHAEVQDLLAWWNMMIFPATNQPSQELHEESVFCKIKDRRRQLQATDAANRGDIPSSANEPASKAGESNKVSAGGPDTVDVE</sequence>
<keyword evidence="3" id="KW-1185">Reference proteome</keyword>
<evidence type="ECO:0000313" key="3">
    <source>
        <dbReference type="Proteomes" id="UP000521943"/>
    </source>
</evidence>
<dbReference type="Proteomes" id="UP000521943">
    <property type="component" value="Unassembled WGS sequence"/>
</dbReference>
<dbReference type="OrthoDB" id="2662502at2759"/>
<protein>
    <submittedName>
        <fullName evidence="2">Uncharacterized protein</fullName>
    </submittedName>
</protein>